<keyword evidence="5" id="KW-0378">Hydrolase</keyword>
<evidence type="ECO:0000256" key="10">
    <source>
        <dbReference type="SAM" id="MobiDB-lite"/>
    </source>
</evidence>
<dbReference type="Pfam" id="PF17146">
    <property type="entry name" value="PIN_6"/>
    <property type="match status" value="1"/>
</dbReference>
<feature type="binding site" evidence="9">
    <location>
        <position position="289"/>
    </location>
    <ligand>
        <name>Zn(2+)</name>
        <dbReference type="ChEBI" id="CHEBI:29105"/>
    </ligand>
</feature>
<feature type="compositionally biased region" description="Acidic residues" evidence="10">
    <location>
        <begin position="203"/>
        <end position="220"/>
    </location>
</feature>
<dbReference type="Gene3D" id="6.20.210.10">
    <property type="entry name" value="Nin one binding (NOB1), Zn-ribbon-like"/>
    <property type="match status" value="1"/>
</dbReference>
<proteinExistence type="inferred from homology"/>
<evidence type="ECO:0000313" key="14">
    <source>
        <dbReference type="Proteomes" id="UP000675881"/>
    </source>
</evidence>
<dbReference type="AlphaFoldDB" id="A0A7R8HAT8"/>
<evidence type="ECO:0000313" key="13">
    <source>
        <dbReference type="EMBL" id="CAF2975964.1"/>
    </source>
</evidence>
<evidence type="ECO:0000256" key="3">
    <source>
        <dbReference type="ARBA" id="ARBA00022722"/>
    </source>
</evidence>
<dbReference type="GO" id="GO:0030688">
    <property type="term" value="C:preribosome, small subunit precursor"/>
    <property type="evidence" value="ECO:0007669"/>
    <property type="project" value="TreeGrafter"/>
</dbReference>
<comment type="function">
    <text evidence="8">May play a role in mRNA degradation.</text>
</comment>
<dbReference type="EMBL" id="HG994585">
    <property type="protein sequence ID" value="CAF2975964.1"/>
    <property type="molecule type" value="Genomic_DNA"/>
</dbReference>
<feature type="binding site" evidence="9">
    <location>
        <position position="304"/>
    </location>
    <ligand>
        <name>Zn(2+)</name>
        <dbReference type="ChEBI" id="CHEBI:29105"/>
    </ligand>
</feature>
<dbReference type="InterPro" id="IPR014881">
    <property type="entry name" value="NOB1_Zn-bd"/>
</dbReference>
<comment type="subcellular location">
    <subcellularLocation>
        <location evidence="1 8">Nucleus</location>
    </subcellularLocation>
</comment>
<dbReference type="PIRSF" id="PIRSF037125">
    <property type="entry name" value="D-site_20S_pre-rRNA_nuclease"/>
    <property type="match status" value="1"/>
</dbReference>
<dbReference type="InterPro" id="IPR036283">
    <property type="entry name" value="NOB1_Zf-like_sf"/>
</dbReference>
<gene>
    <name evidence="13" type="ORF">LSAA_11820</name>
</gene>
<feature type="binding site" evidence="9">
    <location>
        <position position="286"/>
    </location>
    <ligand>
        <name>Zn(2+)</name>
        <dbReference type="ChEBI" id="CHEBI:29105"/>
    </ligand>
</feature>
<evidence type="ECO:0000259" key="11">
    <source>
        <dbReference type="Pfam" id="PF08772"/>
    </source>
</evidence>
<keyword evidence="7 8" id="KW-0539">Nucleus</keyword>
<dbReference type="GO" id="GO:0031981">
    <property type="term" value="C:nuclear lumen"/>
    <property type="evidence" value="ECO:0007669"/>
    <property type="project" value="UniProtKB-ARBA"/>
</dbReference>
<evidence type="ECO:0000256" key="4">
    <source>
        <dbReference type="ARBA" id="ARBA00022723"/>
    </source>
</evidence>
<evidence type="ECO:0000259" key="12">
    <source>
        <dbReference type="Pfam" id="PF17146"/>
    </source>
</evidence>
<dbReference type="GO" id="GO:0046872">
    <property type="term" value="F:metal ion binding"/>
    <property type="evidence" value="ECO:0007669"/>
    <property type="project" value="UniProtKB-UniRule"/>
</dbReference>
<evidence type="ECO:0000256" key="9">
    <source>
        <dbReference type="PIRSR" id="PIRSR037125-1"/>
    </source>
</evidence>
<dbReference type="GO" id="GO:0004521">
    <property type="term" value="F:RNA endonuclease activity"/>
    <property type="evidence" value="ECO:0007669"/>
    <property type="project" value="UniProtKB-UniRule"/>
</dbReference>
<reference evidence="13" key="1">
    <citation type="submission" date="2021-02" db="EMBL/GenBank/DDBJ databases">
        <authorList>
            <person name="Bekaert M."/>
        </authorList>
    </citation>
    <scope>NUCLEOTIDE SEQUENCE</scope>
    <source>
        <strain evidence="13">IoA-00</strain>
    </source>
</reference>
<feature type="binding site" evidence="9">
    <location>
        <position position="301"/>
    </location>
    <ligand>
        <name>Zn(2+)</name>
        <dbReference type="ChEBI" id="CHEBI:29105"/>
    </ligand>
</feature>
<dbReference type="OrthoDB" id="446759at2759"/>
<dbReference type="PANTHER" id="PTHR12814">
    <property type="entry name" value="RNA-BINDING PROTEIN NOB1"/>
    <property type="match status" value="1"/>
</dbReference>
<keyword evidence="4 8" id="KW-0479">Metal-binding</keyword>
<dbReference type="FunFam" id="3.40.50.1010:FF:000020">
    <property type="entry name" value="20S-pre-rRNA D-site endonuclease NOB1"/>
    <property type="match status" value="1"/>
</dbReference>
<name>A0A7R8HAT8_LEPSM</name>
<feature type="region of interest" description="Disordered" evidence="10">
    <location>
        <begin position="184"/>
        <end position="226"/>
    </location>
</feature>
<dbReference type="GO" id="GO:0016787">
    <property type="term" value="F:hydrolase activity"/>
    <property type="evidence" value="ECO:0007669"/>
    <property type="project" value="UniProtKB-KW"/>
</dbReference>
<keyword evidence="3" id="KW-0540">Nuclease</keyword>
<dbReference type="InterPro" id="IPR033411">
    <property type="entry name" value="Ribonuclease_PIN"/>
</dbReference>
<evidence type="ECO:0000256" key="6">
    <source>
        <dbReference type="ARBA" id="ARBA00022833"/>
    </source>
</evidence>
<feature type="domain" description="Ribonuclease PIN" evidence="12">
    <location>
        <begin position="29"/>
        <end position="114"/>
    </location>
</feature>
<dbReference type="SUPFAM" id="SSF144206">
    <property type="entry name" value="NOB1 zinc finger-like"/>
    <property type="match status" value="1"/>
</dbReference>
<keyword evidence="6 8" id="KW-0862">Zinc</keyword>
<dbReference type="GO" id="GO:0030490">
    <property type="term" value="P:maturation of SSU-rRNA"/>
    <property type="evidence" value="ECO:0007669"/>
    <property type="project" value="TreeGrafter"/>
</dbReference>
<protein>
    <recommendedName>
        <fullName evidence="8">RNA-binding protein NOB1</fullName>
    </recommendedName>
</protein>
<dbReference type="InterPro" id="IPR039907">
    <property type="entry name" value="NOB1"/>
</dbReference>
<evidence type="ECO:0000256" key="7">
    <source>
        <dbReference type="ARBA" id="ARBA00023242"/>
    </source>
</evidence>
<accession>A0A7R8HAT8</accession>
<comment type="similarity">
    <text evidence="2 8">Belongs to the NOB1 family.</text>
</comment>
<organism evidence="13 14">
    <name type="scientific">Lepeophtheirus salmonis</name>
    <name type="common">Salmon louse</name>
    <name type="synonym">Caligus salmonis</name>
    <dbReference type="NCBI Taxonomy" id="72036"/>
    <lineage>
        <taxon>Eukaryota</taxon>
        <taxon>Metazoa</taxon>
        <taxon>Ecdysozoa</taxon>
        <taxon>Arthropoda</taxon>
        <taxon>Crustacea</taxon>
        <taxon>Multicrustacea</taxon>
        <taxon>Hexanauplia</taxon>
        <taxon>Copepoda</taxon>
        <taxon>Siphonostomatoida</taxon>
        <taxon>Caligidae</taxon>
        <taxon>Lepeophtheirus</taxon>
    </lineage>
</organism>
<dbReference type="GO" id="GO:0005737">
    <property type="term" value="C:cytoplasm"/>
    <property type="evidence" value="ECO:0007669"/>
    <property type="project" value="UniProtKB-ARBA"/>
</dbReference>
<dbReference type="PANTHER" id="PTHR12814:SF2">
    <property type="entry name" value="RNA-BINDING PROTEIN NOB1"/>
    <property type="match status" value="1"/>
</dbReference>
<dbReference type="Pfam" id="PF08772">
    <property type="entry name" value="Zn_ribbon_NOB1"/>
    <property type="match status" value="1"/>
</dbReference>
<evidence type="ECO:0000256" key="2">
    <source>
        <dbReference type="ARBA" id="ARBA00005858"/>
    </source>
</evidence>
<dbReference type="InterPro" id="IPR017117">
    <property type="entry name" value="Nob1_euk"/>
</dbReference>
<dbReference type="Proteomes" id="UP000675881">
    <property type="component" value="Chromosome 6"/>
</dbReference>
<feature type="domain" description="Nin one binding (NOB1) Zn-ribbon-like" evidence="11">
    <location>
        <begin position="276"/>
        <end position="347"/>
    </location>
</feature>
<evidence type="ECO:0000256" key="1">
    <source>
        <dbReference type="ARBA" id="ARBA00004123"/>
    </source>
</evidence>
<evidence type="ECO:0000256" key="8">
    <source>
        <dbReference type="PIRNR" id="PIRNR037125"/>
    </source>
</evidence>
<evidence type="ECO:0000256" key="5">
    <source>
        <dbReference type="ARBA" id="ARBA00022801"/>
    </source>
</evidence>
<sequence>MSANNCNSLLIRSENLSHVFHCYVLIDHLIVDSGGFIRNAPLGSLSDDVVSLLEVVDEIRDKATKERLQMLPYDLKIKSPSSKAIAKVNEFSKKTGDFPALSATDIMVIALTYDYHLQYIGEDTLKDVPTMNKTINFYKPGDESYTSSAMAGFYDGDNNESSISVENVTENLKNAMLNAEIPAQISKDDKEEYETNSYSSPETIEEEIEVETDEDDDDEGGWITPNNIKEKNKMMMGSSGEDSEEIPVAIMTTDFAMQNVSKQLGLRVVSVDGYEIKTTKTWILRCYACYNTTSLMHKKFCQKCGNKTLKRVSVTLNEDGSQQIHISTRNRLTGRGKKFSLPKPVGGKYAINPLLAEDQNLPQQRQTRLARQKTDALSDDYLAGSSPFILRDVNSKSAIVGTPGVGIMNNFYWMKKNPNEVGRGTDSEVSMDTMMLLCPFLQDRNHSSQPIVQTSELGVT</sequence>
<dbReference type="CDD" id="cd09876">
    <property type="entry name" value="PIN_Nob1-like"/>
    <property type="match status" value="1"/>
</dbReference>
<dbReference type="Gene3D" id="3.40.50.1010">
    <property type="entry name" value="5'-nuclease"/>
    <property type="match status" value="1"/>
</dbReference>
<keyword evidence="14" id="KW-1185">Reference proteome</keyword>